<evidence type="ECO:0000256" key="6">
    <source>
        <dbReference type="ARBA" id="ARBA00023239"/>
    </source>
</evidence>
<comment type="caution">
    <text evidence="8">The sequence shown here is derived from an EMBL/GenBank/DDBJ whole genome shotgun (WGS) entry which is preliminary data.</text>
</comment>
<evidence type="ECO:0000256" key="4">
    <source>
        <dbReference type="ARBA" id="ARBA00022631"/>
    </source>
</evidence>
<accession>A0A938YRZ2</accession>
<dbReference type="NCBIfam" id="NF010372">
    <property type="entry name" value="PRK13798.1"/>
    <property type="match status" value="1"/>
</dbReference>
<keyword evidence="4" id="KW-0659">Purine metabolism</keyword>
<evidence type="ECO:0000256" key="1">
    <source>
        <dbReference type="ARBA" id="ARBA00001163"/>
    </source>
</evidence>
<dbReference type="InterPro" id="IPR018020">
    <property type="entry name" value="OHCU_decarboxylase"/>
</dbReference>
<dbReference type="PANTHER" id="PTHR43466">
    <property type="entry name" value="2-OXO-4-HYDROXY-4-CARBOXY-5-UREIDOIMIDAZOLINE DECARBOXYLASE-RELATED"/>
    <property type="match status" value="1"/>
</dbReference>
<name>A0A938YRZ2_9ACTN</name>
<organism evidence="8 9">
    <name type="scientific">Nakamurella flavida</name>
    <dbReference type="NCBI Taxonomy" id="363630"/>
    <lineage>
        <taxon>Bacteria</taxon>
        <taxon>Bacillati</taxon>
        <taxon>Actinomycetota</taxon>
        <taxon>Actinomycetes</taxon>
        <taxon>Nakamurellales</taxon>
        <taxon>Nakamurellaceae</taxon>
        <taxon>Nakamurella</taxon>
    </lineage>
</organism>
<evidence type="ECO:0000259" key="7">
    <source>
        <dbReference type="Pfam" id="PF09349"/>
    </source>
</evidence>
<keyword evidence="9" id="KW-1185">Reference proteome</keyword>
<dbReference type="Gene3D" id="1.10.3330.10">
    <property type="entry name" value="Oxo-4-hydroxy-4-carboxy-5-ureidoimidazoline decarboxylase"/>
    <property type="match status" value="1"/>
</dbReference>
<dbReference type="InterPro" id="IPR017595">
    <property type="entry name" value="OHCU_decarboxylase-2"/>
</dbReference>
<keyword evidence="5" id="KW-0210">Decarboxylase</keyword>
<evidence type="ECO:0000313" key="8">
    <source>
        <dbReference type="EMBL" id="MBM9477805.1"/>
    </source>
</evidence>
<gene>
    <name evidence="8" type="primary">uraD</name>
    <name evidence="8" type="ORF">JL107_15245</name>
</gene>
<dbReference type="GO" id="GO:0051997">
    <property type="term" value="F:2-oxo-4-hydroxy-4-carboxy-5-ureidoimidazoline decarboxylase activity"/>
    <property type="evidence" value="ECO:0007669"/>
    <property type="project" value="UniProtKB-EC"/>
</dbReference>
<dbReference type="AlphaFoldDB" id="A0A938YRZ2"/>
<proteinExistence type="predicted"/>
<dbReference type="SUPFAM" id="SSF158694">
    <property type="entry name" value="UraD-Like"/>
    <property type="match status" value="1"/>
</dbReference>
<comment type="catalytic activity">
    <reaction evidence="1">
        <text>5-hydroxy-2-oxo-4-ureido-2,5-dihydro-1H-imidazole-5-carboxylate + H(+) = (S)-allantoin + CO2</text>
        <dbReference type="Rhea" id="RHEA:26301"/>
        <dbReference type="ChEBI" id="CHEBI:15378"/>
        <dbReference type="ChEBI" id="CHEBI:15678"/>
        <dbReference type="ChEBI" id="CHEBI:16526"/>
        <dbReference type="ChEBI" id="CHEBI:58639"/>
        <dbReference type="EC" id="4.1.1.97"/>
    </reaction>
</comment>
<dbReference type="EC" id="4.1.1.97" evidence="3"/>
<dbReference type="GO" id="GO:0019628">
    <property type="term" value="P:urate catabolic process"/>
    <property type="evidence" value="ECO:0007669"/>
    <property type="project" value="TreeGrafter"/>
</dbReference>
<dbReference type="PANTHER" id="PTHR43466:SF1">
    <property type="entry name" value="2-OXO-4-HYDROXY-4-CARBOXY-5-UREIDOIMIDAZOLINE DECARBOXYLASE-RELATED"/>
    <property type="match status" value="1"/>
</dbReference>
<evidence type="ECO:0000256" key="5">
    <source>
        <dbReference type="ARBA" id="ARBA00022793"/>
    </source>
</evidence>
<dbReference type="NCBIfam" id="TIGR03180">
    <property type="entry name" value="UraD_2"/>
    <property type="match status" value="1"/>
</dbReference>
<comment type="pathway">
    <text evidence="2">Purine metabolism; urate degradation; (S)-allantoin from urate: step 3/3.</text>
</comment>
<evidence type="ECO:0000256" key="3">
    <source>
        <dbReference type="ARBA" id="ARBA00012257"/>
    </source>
</evidence>
<keyword evidence="6 8" id="KW-0456">Lyase</keyword>
<dbReference type="Proteomes" id="UP000663801">
    <property type="component" value="Unassembled WGS sequence"/>
</dbReference>
<sequence>MSLAEFNSADPATVRELLTACLDVPSWVDAVAAGRPYPDRVALDASATGRTALITWEEAAAALARHPRIGERAGGSGVDAAWSGNEQSGVQAGQIDDLAAGNAAYEERFGHIFLISAAGRSGDEILTALRERLTHTPEEERDVVLGELGQIGALRLDKAVGA</sequence>
<feature type="domain" description="Oxo-4-hydroxy-4-carboxy-5-ureidoimidazoline decarboxylase" evidence="7">
    <location>
        <begin position="7"/>
        <end position="157"/>
    </location>
</feature>
<protein>
    <recommendedName>
        <fullName evidence="3">2-oxo-4-hydroxy-4-carboxy-5-ureidoimidazoline decarboxylase</fullName>
        <ecNumber evidence="3">4.1.1.97</ecNumber>
    </recommendedName>
</protein>
<reference evidence="8" key="1">
    <citation type="submission" date="2021-01" db="EMBL/GenBank/DDBJ databases">
        <title>KCTC 19127 draft genome.</title>
        <authorList>
            <person name="An D."/>
        </authorList>
    </citation>
    <scope>NUCLEOTIDE SEQUENCE</scope>
    <source>
        <strain evidence="8">KCTC 19127</strain>
    </source>
</reference>
<evidence type="ECO:0000313" key="9">
    <source>
        <dbReference type="Proteomes" id="UP000663801"/>
    </source>
</evidence>
<evidence type="ECO:0000256" key="2">
    <source>
        <dbReference type="ARBA" id="ARBA00004754"/>
    </source>
</evidence>
<dbReference type="Pfam" id="PF09349">
    <property type="entry name" value="OHCU_decarbox"/>
    <property type="match status" value="1"/>
</dbReference>
<dbReference type="GO" id="GO:0006144">
    <property type="term" value="P:purine nucleobase metabolic process"/>
    <property type="evidence" value="ECO:0007669"/>
    <property type="project" value="UniProtKB-KW"/>
</dbReference>
<dbReference type="InterPro" id="IPR036778">
    <property type="entry name" value="OHCU_decarboxylase_sf"/>
</dbReference>
<dbReference type="EMBL" id="JAERWL010000012">
    <property type="protein sequence ID" value="MBM9477805.1"/>
    <property type="molecule type" value="Genomic_DNA"/>
</dbReference>